<accession>A0A397HR40</accession>
<feature type="transmembrane region" description="Helical" evidence="8">
    <location>
        <begin position="146"/>
        <end position="163"/>
    </location>
</feature>
<dbReference type="AlphaFoldDB" id="A0A397HR40"/>
<keyword evidence="4 8" id="KW-0812">Transmembrane</keyword>
<evidence type="ECO:0000313" key="11">
    <source>
        <dbReference type="Proteomes" id="UP000215305"/>
    </source>
</evidence>
<feature type="transmembrane region" description="Helical" evidence="8">
    <location>
        <begin position="287"/>
        <end position="310"/>
    </location>
</feature>
<dbReference type="PROSITE" id="PS50850">
    <property type="entry name" value="MFS"/>
    <property type="match status" value="1"/>
</dbReference>
<dbReference type="InterPro" id="IPR050360">
    <property type="entry name" value="MFS_Sugar_Transporters"/>
</dbReference>
<dbReference type="InterPro" id="IPR036259">
    <property type="entry name" value="MFS_trans_sf"/>
</dbReference>
<dbReference type="Pfam" id="PF00083">
    <property type="entry name" value="Sugar_tr"/>
    <property type="match status" value="1"/>
</dbReference>
<dbReference type="PROSITE" id="PS00217">
    <property type="entry name" value="SUGAR_TRANSPORT_2"/>
    <property type="match status" value="1"/>
</dbReference>
<evidence type="ECO:0000256" key="1">
    <source>
        <dbReference type="ARBA" id="ARBA00004141"/>
    </source>
</evidence>
<dbReference type="GO" id="GO:0005351">
    <property type="term" value="F:carbohydrate:proton symporter activity"/>
    <property type="evidence" value="ECO:0007669"/>
    <property type="project" value="TreeGrafter"/>
</dbReference>
<dbReference type="OrthoDB" id="5399138at2759"/>
<protein>
    <recommendedName>
        <fullName evidence="9">Major facilitator superfamily (MFS) profile domain-containing protein</fullName>
    </recommendedName>
</protein>
<keyword evidence="5 8" id="KW-1133">Transmembrane helix</keyword>
<comment type="similarity">
    <text evidence="2">Belongs to the major facilitator superfamily. Sugar transporter (TC 2.A.1.1) family.</text>
</comment>
<comment type="subcellular location">
    <subcellularLocation>
        <location evidence="1">Membrane</location>
        <topology evidence="1">Multi-pass membrane protein</topology>
    </subcellularLocation>
</comment>
<dbReference type="RefSeq" id="XP_026617905.1">
    <property type="nucleotide sequence ID" value="XM_026756053.1"/>
</dbReference>
<dbReference type="GeneID" id="38124408"/>
<sequence>MNLIQRPPRYVLASILCSCGGLLFGMDTGIIGPVTVMDSFLSKFGSQSASVHGLIVSSILIPAAVSSFFAGYLADRLGRPTGISIGALIFGIGAAIEGAAAQLAMFIVGRCIEGIGEGLYLGTLVVYICEISPTSVRGALATGPQLLITLGLVVGFFTCYGTARLESSFSWRTPYLILACLSVLFSAVSFLFLVPSPRWLTLHGRHEEAARTWDLLGVGQAEREKVEIEQSRQARTQSQVLPAGPATTLTPDLTTHTHPPPQPPLKQSSHKLLDIFSKDVRARTAHAVFLMGFQQLSGIDGVLYYAPLLFEQAGLASSSATFFASGVSAIVIFAVTIPGLLYADRWGRRHSIIAGGIGLSTTMFLIGALYAADAVHPASGPGRWLVIVCIYLFAVIFSLTWAIGIKVYAAEIQPQRTRASATSLAHGSNWVTNFLVALTTPILLSKSSFGAYFLFGGCTLLTAFVCAIFMPETKGKSLDEIEEAFKSKSLGSHFAKAIRPITRSAA</sequence>
<dbReference type="Proteomes" id="UP000215305">
    <property type="component" value="Unassembled WGS sequence"/>
</dbReference>
<comment type="caution">
    <text evidence="10">The sequence shown here is derived from an EMBL/GenBank/DDBJ whole genome shotgun (WGS) entry which is preliminary data.</text>
</comment>
<evidence type="ECO:0000313" key="10">
    <source>
        <dbReference type="EMBL" id="RHZ65641.1"/>
    </source>
</evidence>
<feature type="transmembrane region" description="Helical" evidence="8">
    <location>
        <begin position="85"/>
        <end position="107"/>
    </location>
</feature>
<dbReference type="GO" id="GO:0016020">
    <property type="term" value="C:membrane"/>
    <property type="evidence" value="ECO:0007669"/>
    <property type="project" value="UniProtKB-SubCell"/>
</dbReference>
<dbReference type="InterPro" id="IPR020846">
    <property type="entry name" value="MFS_dom"/>
</dbReference>
<feature type="transmembrane region" description="Helical" evidence="8">
    <location>
        <begin position="352"/>
        <end position="372"/>
    </location>
</feature>
<evidence type="ECO:0000256" key="5">
    <source>
        <dbReference type="ARBA" id="ARBA00022989"/>
    </source>
</evidence>
<keyword evidence="3" id="KW-0813">Transport</keyword>
<evidence type="ECO:0000256" key="3">
    <source>
        <dbReference type="ARBA" id="ARBA00022448"/>
    </source>
</evidence>
<feature type="transmembrane region" description="Helical" evidence="8">
    <location>
        <begin position="421"/>
        <end position="443"/>
    </location>
</feature>
<evidence type="ECO:0000256" key="8">
    <source>
        <dbReference type="SAM" id="Phobius"/>
    </source>
</evidence>
<dbReference type="SUPFAM" id="SSF103473">
    <property type="entry name" value="MFS general substrate transporter"/>
    <property type="match status" value="1"/>
</dbReference>
<feature type="compositionally biased region" description="Low complexity" evidence="7">
    <location>
        <begin position="241"/>
        <end position="257"/>
    </location>
</feature>
<dbReference type="PANTHER" id="PTHR48022">
    <property type="entry name" value="PLASTIDIC GLUCOSE TRANSPORTER 4"/>
    <property type="match status" value="1"/>
</dbReference>
<gene>
    <name evidence="10" type="ORF">CDV56_102434</name>
</gene>
<feature type="transmembrane region" description="Helical" evidence="8">
    <location>
        <begin position="12"/>
        <end position="31"/>
    </location>
</feature>
<dbReference type="PANTHER" id="PTHR48022:SF2">
    <property type="entry name" value="PLASTIDIC GLUCOSE TRANSPORTER 4"/>
    <property type="match status" value="1"/>
</dbReference>
<dbReference type="VEuPathDB" id="FungiDB:CDV56_102434"/>
<feature type="transmembrane region" description="Helical" evidence="8">
    <location>
        <begin position="51"/>
        <end position="73"/>
    </location>
</feature>
<dbReference type="InterPro" id="IPR003663">
    <property type="entry name" value="Sugar/inositol_transpt"/>
</dbReference>
<organism evidence="10 11">
    <name type="scientific">Aspergillus thermomutatus</name>
    <name type="common">Neosartorya pseudofischeri</name>
    <dbReference type="NCBI Taxonomy" id="41047"/>
    <lineage>
        <taxon>Eukaryota</taxon>
        <taxon>Fungi</taxon>
        <taxon>Dikarya</taxon>
        <taxon>Ascomycota</taxon>
        <taxon>Pezizomycotina</taxon>
        <taxon>Eurotiomycetes</taxon>
        <taxon>Eurotiomycetidae</taxon>
        <taxon>Eurotiales</taxon>
        <taxon>Aspergillaceae</taxon>
        <taxon>Aspergillus</taxon>
        <taxon>Aspergillus subgen. Fumigati</taxon>
    </lineage>
</organism>
<dbReference type="InterPro" id="IPR005829">
    <property type="entry name" value="Sugar_transporter_CS"/>
</dbReference>
<keyword evidence="11" id="KW-1185">Reference proteome</keyword>
<dbReference type="PRINTS" id="PR00171">
    <property type="entry name" value="SUGRTRNSPORT"/>
</dbReference>
<feature type="transmembrane region" description="Helical" evidence="8">
    <location>
        <begin position="449"/>
        <end position="470"/>
    </location>
</feature>
<dbReference type="EMBL" id="NKHU02000016">
    <property type="protein sequence ID" value="RHZ65641.1"/>
    <property type="molecule type" value="Genomic_DNA"/>
</dbReference>
<evidence type="ECO:0000256" key="7">
    <source>
        <dbReference type="SAM" id="MobiDB-lite"/>
    </source>
</evidence>
<dbReference type="PROSITE" id="PS00216">
    <property type="entry name" value="SUGAR_TRANSPORT_1"/>
    <property type="match status" value="1"/>
</dbReference>
<reference evidence="10" key="1">
    <citation type="submission" date="2018-08" db="EMBL/GenBank/DDBJ databases">
        <title>Draft genome sequence of azole-resistant Aspergillus thermomutatus (Neosartorya pseudofischeri) strain HMR AF 39, isolated from a human nasal aspirate.</title>
        <authorList>
            <person name="Parent-Michaud M."/>
            <person name="Dufresne P.J."/>
            <person name="Fournier E."/>
            <person name="Martineau C."/>
            <person name="Moreira S."/>
            <person name="Perkins V."/>
            <person name="De Repentigny L."/>
            <person name="Dufresne S.F."/>
        </authorList>
    </citation>
    <scope>NUCLEOTIDE SEQUENCE [LARGE SCALE GENOMIC DNA]</scope>
    <source>
        <strain evidence="10">HMR AF 39</strain>
    </source>
</reference>
<evidence type="ECO:0000256" key="6">
    <source>
        <dbReference type="ARBA" id="ARBA00023136"/>
    </source>
</evidence>
<evidence type="ECO:0000256" key="2">
    <source>
        <dbReference type="ARBA" id="ARBA00010992"/>
    </source>
</evidence>
<feature type="domain" description="Major facilitator superfamily (MFS) profile" evidence="9">
    <location>
        <begin position="13"/>
        <end position="474"/>
    </location>
</feature>
<name>A0A397HR40_ASPTH</name>
<dbReference type="FunFam" id="1.20.1250.20:FF:000134">
    <property type="entry name" value="MFS sugar transporter protein"/>
    <property type="match status" value="1"/>
</dbReference>
<evidence type="ECO:0000259" key="9">
    <source>
        <dbReference type="PROSITE" id="PS50850"/>
    </source>
</evidence>
<proteinExistence type="inferred from homology"/>
<feature type="transmembrane region" description="Helical" evidence="8">
    <location>
        <begin position="384"/>
        <end position="409"/>
    </location>
</feature>
<keyword evidence="6 8" id="KW-0472">Membrane</keyword>
<dbReference type="InterPro" id="IPR005828">
    <property type="entry name" value="MFS_sugar_transport-like"/>
</dbReference>
<feature type="transmembrane region" description="Helical" evidence="8">
    <location>
        <begin position="175"/>
        <end position="194"/>
    </location>
</feature>
<dbReference type="Gene3D" id="1.20.1250.20">
    <property type="entry name" value="MFS general substrate transporter like domains"/>
    <property type="match status" value="1"/>
</dbReference>
<feature type="region of interest" description="Disordered" evidence="7">
    <location>
        <begin position="229"/>
        <end position="267"/>
    </location>
</feature>
<feature type="transmembrane region" description="Helical" evidence="8">
    <location>
        <begin position="322"/>
        <end position="343"/>
    </location>
</feature>
<evidence type="ECO:0000256" key="4">
    <source>
        <dbReference type="ARBA" id="ARBA00022692"/>
    </source>
</evidence>